<dbReference type="AlphaFoldDB" id="A0A443IH39"/>
<gene>
    <name evidence="2" type="ORF">ED28_00045</name>
</gene>
<evidence type="ECO:0000256" key="1">
    <source>
        <dbReference type="SAM" id="Phobius"/>
    </source>
</evidence>
<name>A0A443IH39_9GAMM</name>
<organism evidence="2 3">
    <name type="scientific">[Pantoea] beijingensis</name>
    <dbReference type="NCBI Taxonomy" id="1324864"/>
    <lineage>
        <taxon>Bacteria</taxon>
        <taxon>Pseudomonadati</taxon>
        <taxon>Pseudomonadota</taxon>
        <taxon>Gammaproteobacteria</taxon>
        <taxon>Enterobacterales</taxon>
        <taxon>Erwiniaceae</taxon>
        <taxon>Erwinia</taxon>
    </lineage>
</organism>
<keyword evidence="1" id="KW-0812">Transmembrane</keyword>
<evidence type="ECO:0000313" key="3">
    <source>
        <dbReference type="Proteomes" id="UP000288794"/>
    </source>
</evidence>
<dbReference type="Proteomes" id="UP000288794">
    <property type="component" value="Unassembled WGS sequence"/>
</dbReference>
<evidence type="ECO:0000313" key="2">
    <source>
        <dbReference type="EMBL" id="RWR03414.1"/>
    </source>
</evidence>
<sequence>MVLNFIVFGFIMFLLMSYREMLEFTVFYTRGMYRIKEASRLQEEMPMNCTRSVFGGVDAELIHPLKSGMTLIKKLTHQICASEYPLWCIAP</sequence>
<protein>
    <submittedName>
        <fullName evidence="2">Uncharacterized protein</fullName>
    </submittedName>
</protein>
<keyword evidence="3" id="KW-1185">Reference proteome</keyword>
<keyword evidence="1" id="KW-1133">Transmembrane helix</keyword>
<feature type="transmembrane region" description="Helical" evidence="1">
    <location>
        <begin position="6"/>
        <end position="28"/>
    </location>
</feature>
<proteinExistence type="predicted"/>
<dbReference type="EMBL" id="JMEE01000001">
    <property type="protein sequence ID" value="RWR03414.1"/>
    <property type="molecule type" value="Genomic_DNA"/>
</dbReference>
<comment type="caution">
    <text evidence="2">The sequence shown here is derived from an EMBL/GenBank/DDBJ whole genome shotgun (WGS) entry which is preliminary data.</text>
</comment>
<reference evidence="2 3" key="1">
    <citation type="submission" date="2014-04" db="EMBL/GenBank/DDBJ databases">
        <title>Draft genome sequence of Pantoea beijingensis strain LMG 27579, an emerging pathogen to Pleurotus eryngii with potential industrial application.</title>
        <authorList>
            <person name="Xu F."/>
            <person name="Liu Y."/>
            <person name="Wang S."/>
            <person name="Yin Y."/>
            <person name="Ma Y."/>
            <person name="Zhao S."/>
            <person name="Rong C."/>
        </authorList>
    </citation>
    <scope>NUCLEOTIDE SEQUENCE [LARGE SCALE GENOMIC DNA]</scope>
    <source>
        <strain evidence="2 3">LMG 27579</strain>
    </source>
</reference>
<accession>A0A443IH39</accession>
<keyword evidence="1" id="KW-0472">Membrane</keyword>